<dbReference type="RefSeq" id="WP_032058993.1">
    <property type="nucleotide sequence ID" value="NZ_JEXD01000006.1"/>
</dbReference>
<dbReference type="PATRIC" id="fig|1310607.3.peg.1182"/>
<reference evidence="1 2" key="1">
    <citation type="submission" date="2014-02" db="EMBL/GenBank/DDBJ databases">
        <title>Comparative genomics and transcriptomics to identify genetic mechanisms underlying the emergence of carbapenem resistant Acinetobacter baumannii (CRAb).</title>
        <authorList>
            <person name="Harris A.D."/>
            <person name="Johnson K.J."/>
            <person name="George J."/>
            <person name="Shefchek K."/>
            <person name="Daugherty S.C."/>
            <person name="Parankush S."/>
            <person name="Sadzewicz L."/>
            <person name="Tallon L."/>
            <person name="Sengamalay N."/>
            <person name="Hazen T.H."/>
            <person name="Rasko D.A."/>
        </authorList>
    </citation>
    <scope>NUCLEOTIDE SEQUENCE [LARGE SCALE GENOMIC DNA]</scope>
    <source>
        <strain evidence="1 2">625974</strain>
    </source>
</reference>
<gene>
    <name evidence="1" type="ORF">J506_1217</name>
</gene>
<accession>A0A009Q1K7</accession>
<proteinExistence type="predicted"/>
<dbReference type="EMBL" id="JEXD01000006">
    <property type="protein sequence ID" value="EXC08626.1"/>
    <property type="molecule type" value="Genomic_DNA"/>
</dbReference>
<dbReference type="Proteomes" id="UP000021108">
    <property type="component" value="Unassembled WGS sequence"/>
</dbReference>
<name>A0A009Q1K7_ACIBA</name>
<evidence type="ECO:0000313" key="2">
    <source>
        <dbReference type="Proteomes" id="UP000021108"/>
    </source>
</evidence>
<organism evidence="1 2">
    <name type="scientific">Acinetobacter baumannii 625974</name>
    <dbReference type="NCBI Taxonomy" id="1310607"/>
    <lineage>
        <taxon>Bacteria</taxon>
        <taxon>Pseudomonadati</taxon>
        <taxon>Pseudomonadota</taxon>
        <taxon>Gammaproteobacteria</taxon>
        <taxon>Moraxellales</taxon>
        <taxon>Moraxellaceae</taxon>
        <taxon>Acinetobacter</taxon>
        <taxon>Acinetobacter calcoaceticus/baumannii complex</taxon>
    </lineage>
</organism>
<protein>
    <submittedName>
        <fullName evidence="1">Uncharacterized protein</fullName>
    </submittedName>
</protein>
<sequence>MTFIVAIQLNDSIIVASDNKKVSQQKDGIIKFSSEKILKMHSWQNGIITGSGEYQVISRAVKIFKNLPTPSIEDLPHCLFISRIIRESEIGNSLYQVENSKLLCSSSNDKGAQLYKIEKFSSQQDYFSTPLEPNEIIIWLVHPNIDVIVSNLQSLYAGLKDYSAFSNKADWMNYYIKQLSLIFRKQSQHDKLMSKSFDIFFQNKDDYIFGHISNTHNTALEFQIYSSKNKYVSKQ</sequence>
<evidence type="ECO:0000313" key="1">
    <source>
        <dbReference type="EMBL" id="EXC08626.1"/>
    </source>
</evidence>
<comment type="caution">
    <text evidence="1">The sequence shown here is derived from an EMBL/GenBank/DDBJ whole genome shotgun (WGS) entry which is preliminary data.</text>
</comment>
<dbReference type="AlphaFoldDB" id="A0A009Q1K7"/>